<dbReference type="InterPro" id="IPR027372">
    <property type="entry name" value="Phytase-like_dom"/>
</dbReference>
<gene>
    <name evidence="3" type="ORF">SAMN05216236_101203</name>
</gene>
<dbReference type="EMBL" id="FPAW01000001">
    <property type="protein sequence ID" value="SFT35890.1"/>
    <property type="molecule type" value="Genomic_DNA"/>
</dbReference>
<protein>
    <recommendedName>
        <fullName evidence="2">Phytase-like domain-containing protein</fullName>
    </recommendedName>
</protein>
<dbReference type="STRING" id="999627.SAMN05216236_101203"/>
<dbReference type="eggNOG" id="COG4246">
    <property type="taxonomic scope" value="Bacteria"/>
</dbReference>
<dbReference type="Proteomes" id="UP000182466">
    <property type="component" value="Unassembled WGS sequence"/>
</dbReference>
<dbReference type="PROSITE" id="PS51257">
    <property type="entry name" value="PROKAR_LIPOPROTEIN"/>
    <property type="match status" value="1"/>
</dbReference>
<evidence type="ECO:0000313" key="4">
    <source>
        <dbReference type="Proteomes" id="UP000182466"/>
    </source>
</evidence>
<reference evidence="3 4" key="1">
    <citation type="submission" date="2016-10" db="EMBL/GenBank/DDBJ databases">
        <authorList>
            <person name="de Groot N.N."/>
        </authorList>
    </citation>
    <scope>NUCLEOTIDE SEQUENCE [LARGE SCALE GENOMIC DNA]</scope>
    <source>
        <strain evidence="3 4">CGMCC 1.10959</strain>
    </source>
</reference>
<sequence length="303" mass="33961">MRSSPARGLIAALMLAGCSASANCQRAVFLGDYAWDLPQDWFGGVSGLELSDDGRQMVAITDRARVVTAELHRQDNRITSVTPGRWFRLRAQNGKPLIGSTVDSEGLAIAADGSLFISFERIHRVSQYRTPSEPSRGLHRPTAFRDLPFNGGFEALAIDSSGQLFAVPEKHRTDQGEIPLFRWQNGRWSQPYVLGTDGRFLPVGADFGPDGRFYLLERGFNLFGFRSRVRSWRLTETAVQDERCELQTDTGTHDNLEGIAAWRDGRGQLRLTMIADDNFFFLQRTELVEYALTDGLAYFSTSR</sequence>
<keyword evidence="4" id="KW-1185">Reference proteome</keyword>
<feature type="signal peptide" evidence="1">
    <location>
        <begin position="1"/>
        <end position="22"/>
    </location>
</feature>
<feature type="domain" description="Phytase-like" evidence="2">
    <location>
        <begin position="41"/>
        <end position="279"/>
    </location>
</feature>
<organism evidence="3 4">
    <name type="scientific">Sedimentitalea nanhaiensis</name>
    <dbReference type="NCBI Taxonomy" id="999627"/>
    <lineage>
        <taxon>Bacteria</taxon>
        <taxon>Pseudomonadati</taxon>
        <taxon>Pseudomonadota</taxon>
        <taxon>Alphaproteobacteria</taxon>
        <taxon>Rhodobacterales</taxon>
        <taxon>Paracoccaceae</taxon>
        <taxon>Sedimentitalea</taxon>
    </lineage>
</organism>
<evidence type="ECO:0000256" key="1">
    <source>
        <dbReference type="SAM" id="SignalP"/>
    </source>
</evidence>
<dbReference type="InterPro" id="IPR014567">
    <property type="entry name" value="UCP031900"/>
</dbReference>
<name>A0A1I6XC41_9RHOB</name>
<accession>A0A1I6XC41</accession>
<keyword evidence="1" id="KW-0732">Signal</keyword>
<evidence type="ECO:0000259" key="2">
    <source>
        <dbReference type="Pfam" id="PF13449"/>
    </source>
</evidence>
<dbReference type="AlphaFoldDB" id="A0A1I6XC41"/>
<dbReference type="PIRSF" id="PIRSF031900">
    <property type="entry name" value="UCP031900"/>
    <property type="match status" value="1"/>
</dbReference>
<dbReference type="Pfam" id="PF13449">
    <property type="entry name" value="Phytase-like"/>
    <property type="match status" value="1"/>
</dbReference>
<dbReference type="RefSeq" id="WP_027263146.1">
    <property type="nucleotide sequence ID" value="NZ_FPAW01000001.1"/>
</dbReference>
<feature type="chain" id="PRO_5010195004" description="Phytase-like domain-containing protein" evidence="1">
    <location>
        <begin position="23"/>
        <end position="303"/>
    </location>
</feature>
<dbReference type="SUPFAM" id="SSF101898">
    <property type="entry name" value="NHL repeat"/>
    <property type="match status" value="1"/>
</dbReference>
<dbReference type="OrthoDB" id="9798693at2"/>
<evidence type="ECO:0000313" key="3">
    <source>
        <dbReference type="EMBL" id="SFT35890.1"/>
    </source>
</evidence>
<proteinExistence type="predicted"/>